<evidence type="ECO:0000313" key="2">
    <source>
        <dbReference type="EMBL" id="KAK1700336.1"/>
    </source>
</evidence>
<evidence type="ECO:0000313" key="3">
    <source>
        <dbReference type="Proteomes" id="UP001224890"/>
    </source>
</evidence>
<protein>
    <submittedName>
        <fullName evidence="2">Uncharacterized protein</fullName>
    </submittedName>
</protein>
<keyword evidence="1" id="KW-0472">Membrane</keyword>
<keyword evidence="3" id="KW-1185">Reference proteome</keyword>
<feature type="transmembrane region" description="Helical" evidence="1">
    <location>
        <begin position="21"/>
        <end position="45"/>
    </location>
</feature>
<dbReference type="EMBL" id="JAHMHR010000002">
    <property type="protein sequence ID" value="KAK1700336.1"/>
    <property type="molecule type" value="Genomic_DNA"/>
</dbReference>
<keyword evidence="1" id="KW-0812">Transmembrane</keyword>
<dbReference type="Proteomes" id="UP001224890">
    <property type="component" value="Unassembled WGS sequence"/>
</dbReference>
<accession>A0AAJ0F4C8</accession>
<keyword evidence="1" id="KW-1133">Transmembrane helix</keyword>
<sequence>MKSGEAQPRSTRIWNPGKVRTYWTVLYCLCFLSWCPTIVSSFNFFLPLPLFFFYFNVYFATSVWMAWDVHFGMQCSRYQRLLRGLVCGPRVLFSAYTACNWHTIFLLFILSFSRRQVPGVDSVSRMWTPGRK</sequence>
<dbReference type="AlphaFoldDB" id="A0AAJ0F4C8"/>
<name>A0AAJ0F4C8_9PEZI</name>
<comment type="caution">
    <text evidence="2">The sequence shown here is derived from an EMBL/GenBank/DDBJ whole genome shotgun (WGS) entry which is preliminary data.</text>
</comment>
<feature type="transmembrane region" description="Helical" evidence="1">
    <location>
        <begin position="91"/>
        <end position="112"/>
    </location>
</feature>
<feature type="transmembrane region" description="Helical" evidence="1">
    <location>
        <begin position="51"/>
        <end position="70"/>
    </location>
</feature>
<evidence type="ECO:0000256" key="1">
    <source>
        <dbReference type="SAM" id="Phobius"/>
    </source>
</evidence>
<gene>
    <name evidence="2" type="ORF">BDP55DRAFT_642553</name>
</gene>
<proteinExistence type="predicted"/>
<organism evidence="2 3">
    <name type="scientific">Colletotrichum godetiae</name>
    <dbReference type="NCBI Taxonomy" id="1209918"/>
    <lineage>
        <taxon>Eukaryota</taxon>
        <taxon>Fungi</taxon>
        <taxon>Dikarya</taxon>
        <taxon>Ascomycota</taxon>
        <taxon>Pezizomycotina</taxon>
        <taxon>Sordariomycetes</taxon>
        <taxon>Hypocreomycetidae</taxon>
        <taxon>Glomerellales</taxon>
        <taxon>Glomerellaceae</taxon>
        <taxon>Colletotrichum</taxon>
        <taxon>Colletotrichum acutatum species complex</taxon>
    </lineage>
</organism>
<dbReference type="GeneID" id="85457988"/>
<dbReference type="RefSeq" id="XP_060436093.1">
    <property type="nucleotide sequence ID" value="XM_060573462.1"/>
</dbReference>
<reference evidence="2" key="1">
    <citation type="submission" date="2021-06" db="EMBL/GenBank/DDBJ databases">
        <title>Comparative genomics, transcriptomics and evolutionary studies reveal genomic signatures of adaptation to plant cell wall in hemibiotrophic fungi.</title>
        <authorList>
            <consortium name="DOE Joint Genome Institute"/>
            <person name="Baroncelli R."/>
            <person name="Diaz J.F."/>
            <person name="Benocci T."/>
            <person name="Peng M."/>
            <person name="Battaglia E."/>
            <person name="Haridas S."/>
            <person name="Andreopoulos W."/>
            <person name="Labutti K."/>
            <person name="Pangilinan J."/>
            <person name="Floch G.L."/>
            <person name="Makela M.R."/>
            <person name="Henrissat B."/>
            <person name="Grigoriev I.V."/>
            <person name="Crouch J.A."/>
            <person name="De Vries R.P."/>
            <person name="Sukno S.A."/>
            <person name="Thon M.R."/>
        </authorList>
    </citation>
    <scope>NUCLEOTIDE SEQUENCE</scope>
    <source>
        <strain evidence="2">CBS 193.32</strain>
    </source>
</reference>